<dbReference type="InterPro" id="IPR011010">
    <property type="entry name" value="DNA_brk_join_enz"/>
</dbReference>
<dbReference type="SUPFAM" id="SSF56349">
    <property type="entry name" value="DNA breaking-rejoining enzymes"/>
    <property type="match status" value="1"/>
</dbReference>
<evidence type="ECO:0000256" key="1">
    <source>
        <dbReference type="ARBA" id="ARBA00023172"/>
    </source>
</evidence>
<dbReference type="InterPro" id="IPR002104">
    <property type="entry name" value="Integrase_catalytic"/>
</dbReference>
<evidence type="ECO:0000313" key="4">
    <source>
        <dbReference type="Proteomes" id="UP000297861"/>
    </source>
</evidence>
<protein>
    <recommendedName>
        <fullName evidence="2">Tyr recombinase domain-containing protein</fullName>
    </recommendedName>
</protein>
<dbReference type="InterPro" id="IPR013762">
    <property type="entry name" value="Integrase-like_cat_sf"/>
</dbReference>
<evidence type="ECO:0000259" key="2">
    <source>
        <dbReference type="PROSITE" id="PS51898"/>
    </source>
</evidence>
<evidence type="ECO:0000313" key="3">
    <source>
        <dbReference type="EMBL" id="TFD96314.1"/>
    </source>
</evidence>
<dbReference type="PROSITE" id="PS51898">
    <property type="entry name" value="TYR_RECOMBINASE"/>
    <property type="match status" value="1"/>
</dbReference>
<organism evidence="3 4">
    <name type="scientific">Dysgonomonas capnocytophagoides</name>
    <dbReference type="NCBI Taxonomy" id="45254"/>
    <lineage>
        <taxon>Bacteria</taxon>
        <taxon>Pseudomonadati</taxon>
        <taxon>Bacteroidota</taxon>
        <taxon>Bacteroidia</taxon>
        <taxon>Bacteroidales</taxon>
        <taxon>Dysgonomonadaceae</taxon>
        <taxon>Dysgonomonas</taxon>
    </lineage>
</organism>
<accession>A0A4Y8L2D9</accession>
<dbReference type="EMBL" id="SOML01000005">
    <property type="protein sequence ID" value="TFD96314.1"/>
    <property type="molecule type" value="Genomic_DNA"/>
</dbReference>
<dbReference type="GO" id="GO:0003677">
    <property type="term" value="F:DNA binding"/>
    <property type="evidence" value="ECO:0007669"/>
    <property type="project" value="InterPro"/>
</dbReference>
<dbReference type="Proteomes" id="UP000297861">
    <property type="component" value="Unassembled WGS sequence"/>
</dbReference>
<dbReference type="GO" id="GO:0006310">
    <property type="term" value="P:DNA recombination"/>
    <property type="evidence" value="ECO:0007669"/>
    <property type="project" value="UniProtKB-KW"/>
</dbReference>
<sequence>MRHIKQVTTDAYRNNDIDRDPFYDITLTVKKTERFFLSEEELVVLKEIEFKNKILEEVWDLFLFCYYTGLGYSDLKNLRYTDIVDNVVYVERIKTGNDCCIPLLKIHQEIIEKYKDDSRADDHVFSACACQRMNLYLKDIGIACGFRKVLTTHVTRYMEDFIGY</sequence>
<dbReference type="AlphaFoldDB" id="A0A4Y8L2D9"/>
<proteinExistence type="predicted"/>
<name>A0A4Y8L2D9_9BACT</name>
<dbReference type="RefSeq" id="WP_166786311.1">
    <property type="nucleotide sequence ID" value="NZ_SOML01000005.1"/>
</dbReference>
<dbReference type="Gene3D" id="1.10.443.10">
    <property type="entry name" value="Intergrase catalytic core"/>
    <property type="match status" value="1"/>
</dbReference>
<dbReference type="GO" id="GO:0015074">
    <property type="term" value="P:DNA integration"/>
    <property type="evidence" value="ECO:0007669"/>
    <property type="project" value="InterPro"/>
</dbReference>
<keyword evidence="4" id="KW-1185">Reference proteome</keyword>
<keyword evidence="1" id="KW-0233">DNA recombination</keyword>
<dbReference type="STRING" id="1121485.GCA_000426485_02222"/>
<dbReference type="Pfam" id="PF00589">
    <property type="entry name" value="Phage_integrase"/>
    <property type="match status" value="1"/>
</dbReference>
<comment type="caution">
    <text evidence="3">The sequence shown here is derived from an EMBL/GenBank/DDBJ whole genome shotgun (WGS) entry which is preliminary data.</text>
</comment>
<feature type="domain" description="Tyr recombinase" evidence="2">
    <location>
        <begin position="31"/>
        <end position="164"/>
    </location>
</feature>
<reference evidence="3 4" key="1">
    <citation type="submission" date="2019-03" db="EMBL/GenBank/DDBJ databases">
        <title>San Antonio Military Medical Center submission to MRSN (WRAIR), pending publication.</title>
        <authorList>
            <person name="Blyth D.M."/>
            <person name="Mccarthy S.L."/>
            <person name="Schall S.E."/>
            <person name="Stam J.A."/>
            <person name="Ong A.C."/>
            <person name="Mcgann P.T."/>
        </authorList>
    </citation>
    <scope>NUCLEOTIDE SEQUENCE [LARGE SCALE GENOMIC DNA]</scope>
    <source>
        <strain evidence="3 4">MRSN571793</strain>
    </source>
</reference>
<gene>
    <name evidence="3" type="ORF">E2605_09075</name>
</gene>